<sequence length="129" mass="14438">MINVEDLTSFVEKVSVGEPLPFEHARLIRCPTLDESRLVEVVSHRLSSTMNTQIWLHKIISTPNSVDLLGNYPVLVHPMNNASQNMGHDSSSSTYVKSGTEKERGSFCCSDLFEFEIPDSLDIAHSFDL</sequence>
<dbReference type="Proteomes" id="UP001603857">
    <property type="component" value="Unassembled WGS sequence"/>
</dbReference>
<dbReference type="EMBL" id="JBGMDY010000007">
    <property type="protein sequence ID" value="KAL2328285.1"/>
    <property type="molecule type" value="Genomic_DNA"/>
</dbReference>
<keyword evidence="2" id="KW-1185">Reference proteome</keyword>
<reference evidence="1 2" key="1">
    <citation type="submission" date="2024-08" db="EMBL/GenBank/DDBJ databases">
        <title>Insights into the chromosomal genome structure of Flemingia macrophylla.</title>
        <authorList>
            <person name="Ding Y."/>
            <person name="Zhao Y."/>
            <person name="Bi W."/>
            <person name="Wu M."/>
            <person name="Zhao G."/>
            <person name="Gong Y."/>
            <person name="Li W."/>
            <person name="Zhang P."/>
        </authorList>
    </citation>
    <scope>NUCLEOTIDE SEQUENCE [LARGE SCALE GENOMIC DNA]</scope>
    <source>
        <strain evidence="1">DYQJB</strain>
        <tissue evidence="1">Leaf</tissue>
    </source>
</reference>
<gene>
    <name evidence="1" type="ORF">Fmac_021712</name>
</gene>
<evidence type="ECO:0000313" key="2">
    <source>
        <dbReference type="Proteomes" id="UP001603857"/>
    </source>
</evidence>
<organism evidence="1 2">
    <name type="scientific">Flemingia macrophylla</name>
    <dbReference type="NCBI Taxonomy" id="520843"/>
    <lineage>
        <taxon>Eukaryota</taxon>
        <taxon>Viridiplantae</taxon>
        <taxon>Streptophyta</taxon>
        <taxon>Embryophyta</taxon>
        <taxon>Tracheophyta</taxon>
        <taxon>Spermatophyta</taxon>
        <taxon>Magnoliopsida</taxon>
        <taxon>eudicotyledons</taxon>
        <taxon>Gunneridae</taxon>
        <taxon>Pentapetalae</taxon>
        <taxon>rosids</taxon>
        <taxon>fabids</taxon>
        <taxon>Fabales</taxon>
        <taxon>Fabaceae</taxon>
        <taxon>Papilionoideae</taxon>
        <taxon>50 kb inversion clade</taxon>
        <taxon>NPAAA clade</taxon>
        <taxon>indigoferoid/millettioid clade</taxon>
        <taxon>Phaseoleae</taxon>
        <taxon>Flemingia</taxon>
    </lineage>
</organism>
<name>A0ABD1LXN8_9FABA</name>
<proteinExistence type="predicted"/>
<evidence type="ECO:0000313" key="1">
    <source>
        <dbReference type="EMBL" id="KAL2328285.1"/>
    </source>
</evidence>
<dbReference type="AlphaFoldDB" id="A0ABD1LXN8"/>
<accession>A0ABD1LXN8</accession>
<protein>
    <submittedName>
        <fullName evidence="1">Uncharacterized protein</fullName>
    </submittedName>
</protein>
<comment type="caution">
    <text evidence="1">The sequence shown here is derived from an EMBL/GenBank/DDBJ whole genome shotgun (WGS) entry which is preliminary data.</text>
</comment>